<comment type="caution">
    <text evidence="2">The sequence shown here is derived from an EMBL/GenBank/DDBJ whole genome shotgun (WGS) entry which is preliminary data.</text>
</comment>
<protein>
    <submittedName>
        <fullName evidence="2">Sporulation protein Spo0E</fullName>
    </submittedName>
</protein>
<dbReference type="PATRIC" id="fig|1388761.3.peg.1802"/>
<accession>U5CP48</accession>
<keyword evidence="1" id="KW-0175">Coiled coil</keyword>
<dbReference type="Proteomes" id="UP000016856">
    <property type="component" value="Unassembled WGS sequence"/>
</dbReference>
<feature type="coiled-coil region" evidence="1">
    <location>
        <begin position="5"/>
        <end position="32"/>
    </location>
</feature>
<dbReference type="InterPro" id="IPR036638">
    <property type="entry name" value="HLH_DNA-bd_sf"/>
</dbReference>
<dbReference type="GO" id="GO:0046983">
    <property type="term" value="F:protein dimerization activity"/>
    <property type="evidence" value="ECO:0007669"/>
    <property type="project" value="InterPro"/>
</dbReference>
<dbReference type="SUPFAM" id="SSF140500">
    <property type="entry name" value="BAS1536-like"/>
    <property type="match status" value="1"/>
</dbReference>
<dbReference type="Gene3D" id="4.10.280.10">
    <property type="entry name" value="Helix-loop-helix DNA-binding domain"/>
    <property type="match status" value="1"/>
</dbReference>
<name>U5CP48_CALSX</name>
<evidence type="ECO:0000256" key="1">
    <source>
        <dbReference type="SAM" id="Coils"/>
    </source>
</evidence>
<dbReference type="GO" id="GO:0043937">
    <property type="term" value="P:regulation of sporulation"/>
    <property type="evidence" value="ECO:0007669"/>
    <property type="project" value="InterPro"/>
</dbReference>
<evidence type="ECO:0000313" key="2">
    <source>
        <dbReference type="EMBL" id="ERM91768.1"/>
    </source>
</evidence>
<reference evidence="2 3" key="1">
    <citation type="journal article" date="2013" name="Genome Announc.">
        <title>Draft Genome Sequence of an Anaerobic and Extremophilic Bacterium, Caldanaerobacter yonseiensis, Isolated from a Geothermal Hot Stream.</title>
        <authorList>
            <person name="Lee S.J."/>
            <person name="Lee Y.J."/>
            <person name="Park G.S."/>
            <person name="Kim B.C."/>
            <person name="Lee S.J."/>
            <person name="Shin J.H."/>
            <person name="Lee D.W."/>
        </authorList>
    </citation>
    <scope>NUCLEOTIDE SEQUENCE [LARGE SCALE GENOMIC DNA]</scope>
    <source>
        <strain evidence="2 3">KB-1</strain>
    </source>
</reference>
<gene>
    <name evidence="2" type="ORF">O163_08965</name>
</gene>
<dbReference type="InterPro" id="IPR018540">
    <property type="entry name" value="Spo0E-like"/>
</dbReference>
<dbReference type="EMBL" id="AXDC01000024">
    <property type="protein sequence ID" value="ERM91768.1"/>
    <property type="molecule type" value="Genomic_DNA"/>
</dbReference>
<dbReference type="AlphaFoldDB" id="U5CP48"/>
<sequence>MDKVIKEYYHEENEIAEKIKELKKKLNESDLQAPKVLELSRELDRLIVLYMKGQWQAKQE</sequence>
<evidence type="ECO:0000313" key="3">
    <source>
        <dbReference type="Proteomes" id="UP000016856"/>
    </source>
</evidence>
<proteinExistence type="predicted"/>
<dbReference type="Pfam" id="PF09388">
    <property type="entry name" value="SpoOE-like"/>
    <property type="match status" value="1"/>
</dbReference>
<dbReference type="InterPro" id="IPR037208">
    <property type="entry name" value="Spo0E-like_sf"/>
</dbReference>
<dbReference type="RefSeq" id="WP_022588185.1">
    <property type="nucleotide sequence ID" value="NZ_AXDC01000024.1"/>
</dbReference>
<organism evidence="2 3">
    <name type="scientific">Caldanaerobacter subterraneus subsp. yonseiensis KB-1</name>
    <dbReference type="NCBI Taxonomy" id="1388761"/>
    <lineage>
        <taxon>Bacteria</taxon>
        <taxon>Bacillati</taxon>
        <taxon>Bacillota</taxon>
        <taxon>Clostridia</taxon>
        <taxon>Thermoanaerobacterales</taxon>
        <taxon>Thermoanaerobacteraceae</taxon>
        <taxon>Caldanaerobacter</taxon>
    </lineage>
</organism>